<dbReference type="InterPro" id="IPR006076">
    <property type="entry name" value="FAD-dep_OxRdtase"/>
</dbReference>
<keyword evidence="4" id="KW-1185">Reference proteome</keyword>
<feature type="domain" description="FAD dependent oxidoreductase" evidence="2">
    <location>
        <begin position="28"/>
        <end position="378"/>
    </location>
</feature>
<dbReference type="GO" id="GO:0016491">
    <property type="term" value="F:oxidoreductase activity"/>
    <property type="evidence" value="ECO:0007669"/>
    <property type="project" value="UniProtKB-KW"/>
</dbReference>
<keyword evidence="1" id="KW-0560">Oxidoreductase</keyword>
<dbReference type="PANTHER" id="PTHR13847:SF281">
    <property type="entry name" value="FAD DEPENDENT OXIDOREDUCTASE DOMAIN-CONTAINING PROTEIN"/>
    <property type="match status" value="1"/>
</dbReference>
<dbReference type="Gene3D" id="3.50.50.60">
    <property type="entry name" value="FAD/NAD(P)-binding domain"/>
    <property type="match status" value="1"/>
</dbReference>
<accession>A0A270BWI1</accession>
<sequence length="424" mass="46294">MSDIGSLYETDDTPTPTWPYLCKQTYADVAIIGGGLTGISTALHLAREGVSTVVLESHTPGYGASGRNGGQVNPGLKPTPDEVEADFGPERGTRLVNLAWNAPDLVFDLITHYGLKCNAKRGGTIRAATATSQLASLKSLMEQCSLRGGSVQWLDANAMHERTGTSLYPGGMLDMRGGQLDPLAYTQGLATAAINEGARIYANSHVISVRQSNGKWLINTRHGSVIAQKVVMATNGYTGTLWNKLRRSIVPVYSSIVATEPLPQSLRQRILAQHEVLYELGQITTYYRVDTSGRFLMGGRSYSHPAHNAASFPHLVDRACAMWPELKSVQWTHGWNGQLAITLDHYPHWHEPAPGFLSVLGYNGRGVALATVMGREIALWLQNKAEPLFPITPVQPIPAHAFWKIGVAGRIWLGRLQDRVEKLL</sequence>
<dbReference type="AlphaFoldDB" id="A0A270BWI1"/>
<evidence type="ECO:0000313" key="4">
    <source>
        <dbReference type="Proteomes" id="UP000216033"/>
    </source>
</evidence>
<dbReference type="Gene3D" id="3.30.9.10">
    <property type="entry name" value="D-Amino Acid Oxidase, subunit A, domain 2"/>
    <property type="match status" value="1"/>
</dbReference>
<dbReference type="PANTHER" id="PTHR13847">
    <property type="entry name" value="SARCOSINE DEHYDROGENASE-RELATED"/>
    <property type="match status" value="1"/>
</dbReference>
<evidence type="ECO:0000313" key="3">
    <source>
        <dbReference type="EMBL" id="PAL29329.1"/>
    </source>
</evidence>
<dbReference type="OrthoDB" id="9806601at2"/>
<proteinExistence type="predicted"/>
<reference evidence="3 4" key="1">
    <citation type="submission" date="2017-04" db="EMBL/GenBank/DDBJ databases">
        <title>Kefir bacterial isolates.</title>
        <authorList>
            <person name="Kim Y."/>
            <person name="Blasche S."/>
            <person name="Patil K.R."/>
        </authorList>
    </citation>
    <scope>NUCLEOTIDE SEQUENCE [LARGE SCALE GENOMIC DNA]</scope>
    <source>
        <strain evidence="3 4">KR-2</strain>
    </source>
</reference>
<evidence type="ECO:0000259" key="2">
    <source>
        <dbReference type="Pfam" id="PF01266"/>
    </source>
</evidence>
<name>A0A270BWI1_9PROT</name>
<gene>
    <name evidence="3" type="ORF">B9K05_01415</name>
</gene>
<dbReference type="RefSeq" id="WP_095351108.1">
    <property type="nucleotide sequence ID" value="NZ_NDFO01000003.1"/>
</dbReference>
<dbReference type="GO" id="GO:0005737">
    <property type="term" value="C:cytoplasm"/>
    <property type="evidence" value="ECO:0007669"/>
    <property type="project" value="TreeGrafter"/>
</dbReference>
<dbReference type="STRING" id="1231343.Absy_027_119"/>
<dbReference type="SUPFAM" id="SSF51905">
    <property type="entry name" value="FAD/NAD(P)-binding domain"/>
    <property type="match status" value="1"/>
</dbReference>
<dbReference type="Pfam" id="PF01266">
    <property type="entry name" value="DAO"/>
    <property type="match status" value="1"/>
</dbReference>
<protein>
    <submittedName>
        <fullName evidence="3">FAD-dependent oxidoreductase</fullName>
    </submittedName>
</protein>
<evidence type="ECO:0000256" key="1">
    <source>
        <dbReference type="ARBA" id="ARBA00023002"/>
    </source>
</evidence>
<dbReference type="EMBL" id="NDFP01000001">
    <property type="protein sequence ID" value="PAL29329.1"/>
    <property type="molecule type" value="Genomic_DNA"/>
</dbReference>
<comment type="caution">
    <text evidence="3">The sequence shown here is derived from an EMBL/GenBank/DDBJ whole genome shotgun (WGS) entry which is preliminary data.</text>
</comment>
<dbReference type="InterPro" id="IPR036188">
    <property type="entry name" value="FAD/NAD-bd_sf"/>
</dbReference>
<organism evidence="3 4">
    <name type="scientific">Acetobacter syzygii</name>
    <dbReference type="NCBI Taxonomy" id="146476"/>
    <lineage>
        <taxon>Bacteria</taxon>
        <taxon>Pseudomonadati</taxon>
        <taxon>Pseudomonadota</taxon>
        <taxon>Alphaproteobacteria</taxon>
        <taxon>Acetobacterales</taxon>
        <taxon>Acetobacteraceae</taxon>
        <taxon>Acetobacter</taxon>
    </lineage>
</organism>
<dbReference type="Proteomes" id="UP000216033">
    <property type="component" value="Unassembled WGS sequence"/>
</dbReference>